<reference evidence="1 2" key="1">
    <citation type="submission" date="2023-12" db="EMBL/GenBank/DDBJ databases">
        <title>A high-quality genome assembly for Dillenia turbinata (Dilleniales).</title>
        <authorList>
            <person name="Chanderbali A."/>
        </authorList>
    </citation>
    <scope>NUCLEOTIDE SEQUENCE [LARGE SCALE GENOMIC DNA]</scope>
    <source>
        <strain evidence="1">LSX21</strain>
        <tissue evidence="1">Leaf</tissue>
    </source>
</reference>
<dbReference type="EMBL" id="JBAMMX010000028">
    <property type="protein sequence ID" value="KAK6911977.1"/>
    <property type="molecule type" value="Genomic_DNA"/>
</dbReference>
<evidence type="ECO:0000313" key="1">
    <source>
        <dbReference type="EMBL" id="KAK6911977.1"/>
    </source>
</evidence>
<dbReference type="Proteomes" id="UP001370490">
    <property type="component" value="Unassembled WGS sequence"/>
</dbReference>
<keyword evidence="2" id="KW-1185">Reference proteome</keyword>
<dbReference type="Gene3D" id="3.30.70.360">
    <property type="match status" value="1"/>
</dbReference>
<sequence length="113" mass="11998">MVLLVFQPAEEGRGGAKKMLDAGILENIDAIFGLQVHPDVPVGQMISKVGSIAVGGGFSKAEVTVGMFQGGNAVNVIPEWVTIAGTFRAFSHKSLNFLTQRIEEVSPKLVSMI</sequence>
<evidence type="ECO:0000313" key="2">
    <source>
        <dbReference type="Proteomes" id="UP001370490"/>
    </source>
</evidence>
<name>A0AAN8UK37_9MAGN</name>
<dbReference type="AlphaFoldDB" id="A0AAN8UK37"/>
<dbReference type="SUPFAM" id="SSF55031">
    <property type="entry name" value="Bacterial exopeptidase dimerisation domain"/>
    <property type="match status" value="1"/>
</dbReference>
<dbReference type="SUPFAM" id="SSF53187">
    <property type="entry name" value="Zn-dependent exopeptidases"/>
    <property type="match status" value="1"/>
</dbReference>
<dbReference type="InterPro" id="IPR002933">
    <property type="entry name" value="Peptidase_M20"/>
</dbReference>
<dbReference type="PANTHER" id="PTHR11014">
    <property type="entry name" value="PEPTIDASE M20 FAMILY MEMBER"/>
    <property type="match status" value="1"/>
</dbReference>
<dbReference type="GO" id="GO:0009850">
    <property type="term" value="P:auxin metabolic process"/>
    <property type="evidence" value="ECO:0007669"/>
    <property type="project" value="TreeGrafter"/>
</dbReference>
<dbReference type="GO" id="GO:0005783">
    <property type="term" value="C:endoplasmic reticulum"/>
    <property type="evidence" value="ECO:0007669"/>
    <property type="project" value="TreeGrafter"/>
</dbReference>
<dbReference type="PANTHER" id="PTHR11014:SF119">
    <property type="entry name" value="IAA-AMINO ACID HYDROLASE ILR1-LIKE 1"/>
    <property type="match status" value="1"/>
</dbReference>
<protein>
    <submittedName>
        <fullName evidence="1">Peptidase M20</fullName>
    </submittedName>
</protein>
<comment type="caution">
    <text evidence="1">The sequence shown here is derived from an EMBL/GenBank/DDBJ whole genome shotgun (WGS) entry which is preliminary data.</text>
</comment>
<dbReference type="GO" id="GO:0010179">
    <property type="term" value="F:IAA-Ala conjugate hydrolase activity"/>
    <property type="evidence" value="ECO:0007669"/>
    <property type="project" value="TreeGrafter"/>
</dbReference>
<organism evidence="1 2">
    <name type="scientific">Dillenia turbinata</name>
    <dbReference type="NCBI Taxonomy" id="194707"/>
    <lineage>
        <taxon>Eukaryota</taxon>
        <taxon>Viridiplantae</taxon>
        <taxon>Streptophyta</taxon>
        <taxon>Embryophyta</taxon>
        <taxon>Tracheophyta</taxon>
        <taxon>Spermatophyta</taxon>
        <taxon>Magnoliopsida</taxon>
        <taxon>eudicotyledons</taxon>
        <taxon>Gunneridae</taxon>
        <taxon>Pentapetalae</taxon>
        <taxon>Dilleniales</taxon>
        <taxon>Dilleniaceae</taxon>
        <taxon>Dillenia</taxon>
    </lineage>
</organism>
<accession>A0AAN8UK37</accession>
<dbReference type="InterPro" id="IPR036264">
    <property type="entry name" value="Bact_exopeptidase_dim_dom"/>
</dbReference>
<dbReference type="Pfam" id="PF01546">
    <property type="entry name" value="Peptidase_M20"/>
    <property type="match status" value="1"/>
</dbReference>
<proteinExistence type="predicted"/>
<dbReference type="Gene3D" id="3.40.630.10">
    <property type="entry name" value="Zn peptidases"/>
    <property type="match status" value="1"/>
</dbReference>
<gene>
    <name evidence="1" type="ORF">RJ641_024070</name>
</gene>
<dbReference type="InterPro" id="IPR017439">
    <property type="entry name" value="Amidohydrolase"/>
</dbReference>